<organism evidence="2 3">
    <name type="scientific">Streptomyces ochraceiscleroticus</name>
    <dbReference type="NCBI Taxonomy" id="47761"/>
    <lineage>
        <taxon>Bacteria</taxon>
        <taxon>Bacillati</taxon>
        <taxon>Actinomycetota</taxon>
        <taxon>Actinomycetes</taxon>
        <taxon>Kitasatosporales</taxon>
        <taxon>Streptomycetaceae</taxon>
        <taxon>Streptomyces</taxon>
    </lineage>
</organism>
<keyword evidence="1" id="KW-0472">Membrane</keyword>
<sequence>MGADQAVAAGPDAEAAWSLARSSGGDRRDDIHEAFLGSPPASSLIALGTAAVAAGGIAVGQLFGRARLSLLRNGVS</sequence>
<keyword evidence="1" id="KW-0812">Transmembrane</keyword>
<keyword evidence="1" id="KW-1133">Transmembrane helix</keyword>
<protein>
    <submittedName>
        <fullName evidence="2">Uncharacterized protein</fullName>
    </submittedName>
</protein>
<keyword evidence="3" id="KW-1185">Reference proteome</keyword>
<comment type="caution">
    <text evidence="2">The sequence shown here is derived from an EMBL/GenBank/DDBJ whole genome shotgun (WGS) entry which is preliminary data.</text>
</comment>
<feature type="transmembrane region" description="Helical" evidence="1">
    <location>
        <begin position="44"/>
        <end position="63"/>
    </location>
</feature>
<evidence type="ECO:0000256" key="1">
    <source>
        <dbReference type="SAM" id="Phobius"/>
    </source>
</evidence>
<dbReference type="Proteomes" id="UP001596139">
    <property type="component" value="Unassembled WGS sequence"/>
</dbReference>
<proteinExistence type="predicted"/>
<evidence type="ECO:0000313" key="3">
    <source>
        <dbReference type="Proteomes" id="UP001596139"/>
    </source>
</evidence>
<accession>A0ABW1MKW8</accession>
<name>A0ABW1MKW8_9ACTN</name>
<evidence type="ECO:0000313" key="2">
    <source>
        <dbReference type="EMBL" id="MFC6063977.1"/>
    </source>
</evidence>
<dbReference type="RefSeq" id="WP_157848832.1">
    <property type="nucleotide sequence ID" value="NZ_JBHSPX010000004.1"/>
</dbReference>
<reference evidence="3" key="1">
    <citation type="journal article" date="2019" name="Int. J. Syst. Evol. Microbiol.">
        <title>The Global Catalogue of Microorganisms (GCM) 10K type strain sequencing project: providing services to taxonomists for standard genome sequencing and annotation.</title>
        <authorList>
            <consortium name="The Broad Institute Genomics Platform"/>
            <consortium name="The Broad Institute Genome Sequencing Center for Infectious Disease"/>
            <person name="Wu L."/>
            <person name="Ma J."/>
        </authorList>
    </citation>
    <scope>NUCLEOTIDE SEQUENCE [LARGE SCALE GENOMIC DNA]</scope>
    <source>
        <strain evidence="3">CGMCC 1.15180</strain>
    </source>
</reference>
<gene>
    <name evidence="2" type="ORF">ACFP4F_15630</name>
</gene>
<dbReference type="EMBL" id="JBHSPX010000004">
    <property type="protein sequence ID" value="MFC6063977.1"/>
    <property type="molecule type" value="Genomic_DNA"/>
</dbReference>